<proteinExistence type="predicted"/>
<dbReference type="InterPro" id="IPR038832">
    <property type="entry name" value="CDCA3"/>
</dbReference>
<dbReference type="AlphaFoldDB" id="A0A3B3S847"/>
<evidence type="ECO:0000313" key="3">
    <source>
        <dbReference type="Proteomes" id="UP000261540"/>
    </source>
</evidence>
<feature type="compositionally biased region" description="Polar residues" evidence="1">
    <location>
        <begin position="333"/>
        <end position="350"/>
    </location>
</feature>
<dbReference type="PANTHER" id="PTHR34756:SF1">
    <property type="entry name" value="CELL DIVISION CYCLE-ASSOCIATED PROTEIN 3"/>
    <property type="match status" value="1"/>
</dbReference>
<feature type="compositionally biased region" description="Polar residues" evidence="1">
    <location>
        <begin position="141"/>
        <end position="150"/>
    </location>
</feature>
<evidence type="ECO:0000256" key="1">
    <source>
        <dbReference type="SAM" id="MobiDB-lite"/>
    </source>
</evidence>
<feature type="region of interest" description="Disordered" evidence="1">
    <location>
        <begin position="261"/>
        <end position="283"/>
    </location>
</feature>
<dbReference type="Proteomes" id="UP000261540">
    <property type="component" value="Unplaced"/>
</dbReference>
<reference evidence="2" key="2">
    <citation type="submission" date="2025-09" db="UniProtKB">
        <authorList>
            <consortium name="Ensembl"/>
        </authorList>
    </citation>
    <scope>IDENTIFICATION</scope>
</reference>
<dbReference type="PANTHER" id="PTHR34756">
    <property type="entry name" value="CELL DIVISION CYCLE-ASSOCIATED PROTEIN 3"/>
    <property type="match status" value="1"/>
</dbReference>
<feature type="region of interest" description="Disordered" evidence="1">
    <location>
        <begin position="1"/>
        <end position="20"/>
    </location>
</feature>
<sequence length="428" mass="45971">MGTRNSKTAVTPSKPEPCGRVRNERVCRLVDPRSPTTGIDRTPIQVGVASQGPVEVACGRPAPISDPRSPSPGISRTPMKDVVRATVRSFSRRIGMLLLNDGEEVVKLPPSHTIPKPKDLTGDVEGEVDSTEPLLPLNPSLDPTTSPNSESDVEVEMGIEASQFLENEMDDSPPLDVELSSSLLTCHEGVVSSLSLADDLHLSCNPPLDSDTLNDLVTEDAQSVFPKDARPSSAEPFIPSAPLVSSEAKSSTCTAECQPETEKPHCLSPASRVQAPQNQPASGENRIRLPVFNTQSPSQVVFKPQWLGVGFGVAGVRARGLQSRGRSGASPLSLRNGQNPGSENRGQMTKQKQRERCGKGLGVEGRSPLQILKENNSTRDHASQVLILCATQAKAIMTNLHFIKDELSNHDYFQTGKALLFSSQITAI</sequence>
<feature type="compositionally biased region" description="Polar residues" evidence="1">
    <location>
        <begin position="1"/>
        <end position="11"/>
    </location>
</feature>
<reference evidence="2" key="1">
    <citation type="submission" date="2025-08" db="UniProtKB">
        <authorList>
            <consortium name="Ensembl"/>
        </authorList>
    </citation>
    <scope>IDENTIFICATION</scope>
</reference>
<feature type="region of interest" description="Disordered" evidence="1">
    <location>
        <begin position="322"/>
        <end position="362"/>
    </location>
</feature>
<feature type="region of interest" description="Disordered" evidence="1">
    <location>
        <begin position="109"/>
        <end position="151"/>
    </location>
</feature>
<accession>A0A3B3S847</accession>
<dbReference type="GeneTree" id="ENSGT00940000176033"/>
<keyword evidence="3" id="KW-1185">Reference proteome</keyword>
<name>A0A3B3S847_9TELE</name>
<organism evidence="2 3">
    <name type="scientific">Paramormyrops kingsleyae</name>
    <dbReference type="NCBI Taxonomy" id="1676925"/>
    <lineage>
        <taxon>Eukaryota</taxon>
        <taxon>Metazoa</taxon>
        <taxon>Chordata</taxon>
        <taxon>Craniata</taxon>
        <taxon>Vertebrata</taxon>
        <taxon>Euteleostomi</taxon>
        <taxon>Actinopterygii</taxon>
        <taxon>Neopterygii</taxon>
        <taxon>Teleostei</taxon>
        <taxon>Osteoglossocephala</taxon>
        <taxon>Osteoglossomorpha</taxon>
        <taxon>Osteoglossiformes</taxon>
        <taxon>Mormyridae</taxon>
        <taxon>Paramormyrops</taxon>
    </lineage>
</organism>
<dbReference type="Ensembl" id="ENSPKIT00000007721.1">
    <property type="protein sequence ID" value="ENSPKIP00000026959.1"/>
    <property type="gene ID" value="ENSPKIG00000009213.1"/>
</dbReference>
<evidence type="ECO:0000313" key="2">
    <source>
        <dbReference type="Ensembl" id="ENSPKIP00000026959.1"/>
    </source>
</evidence>
<protein>
    <submittedName>
        <fullName evidence="2">Cell division cycle associated 3</fullName>
    </submittedName>
</protein>
<dbReference type="STRING" id="1676925.ENSPKIP00000026959"/>